<sequence>MVKPQFRHDLAAWMDRRPFPIPQIWRVADTLHHIADAALTGVEKTHFGIRDHIVLVAAARVGVSDTRIKAFRERHNRFYGGLYRRLRAAHWYV</sequence>
<proteinExistence type="predicted"/>
<protein>
    <submittedName>
        <fullName evidence="1">Uncharacterized protein</fullName>
    </submittedName>
</protein>
<dbReference type="KEGG" id="nhu:H0264_21800"/>
<name>A0A7D6Z934_9NOCA</name>
<dbReference type="RefSeq" id="WP_181579246.1">
    <property type="nucleotide sequence ID" value="NZ_CP059399.1"/>
</dbReference>
<reference evidence="1 2" key="1">
    <citation type="submission" date="2020-07" db="EMBL/GenBank/DDBJ databases">
        <authorList>
            <person name="Zhuang K."/>
            <person name="Ran Y."/>
        </authorList>
    </citation>
    <scope>NUCLEOTIDE SEQUENCE [LARGE SCALE GENOMIC DNA]</scope>
    <source>
        <strain evidence="1 2">WCH-YHL-001</strain>
    </source>
</reference>
<gene>
    <name evidence="1" type="ORF">H0264_21800</name>
</gene>
<evidence type="ECO:0000313" key="2">
    <source>
        <dbReference type="Proteomes" id="UP000515512"/>
    </source>
</evidence>
<keyword evidence="2" id="KW-1185">Reference proteome</keyword>
<dbReference type="EMBL" id="CP059399">
    <property type="protein sequence ID" value="QLY28038.1"/>
    <property type="molecule type" value="Genomic_DNA"/>
</dbReference>
<dbReference type="AlphaFoldDB" id="A0A7D6Z934"/>
<accession>A0A7D6Z934</accession>
<organism evidence="1 2">
    <name type="scientific">Nocardia huaxiensis</name>
    <dbReference type="NCBI Taxonomy" id="2755382"/>
    <lineage>
        <taxon>Bacteria</taxon>
        <taxon>Bacillati</taxon>
        <taxon>Actinomycetota</taxon>
        <taxon>Actinomycetes</taxon>
        <taxon>Mycobacteriales</taxon>
        <taxon>Nocardiaceae</taxon>
        <taxon>Nocardia</taxon>
    </lineage>
</organism>
<dbReference type="Proteomes" id="UP000515512">
    <property type="component" value="Chromosome"/>
</dbReference>
<evidence type="ECO:0000313" key="1">
    <source>
        <dbReference type="EMBL" id="QLY28038.1"/>
    </source>
</evidence>